<protein>
    <recommendedName>
        <fullName evidence="2">UmuC domain-containing protein</fullName>
    </recommendedName>
</protein>
<feature type="domain" description="UmuC" evidence="2">
    <location>
        <begin position="4"/>
        <end position="92"/>
    </location>
</feature>
<dbReference type="InterPro" id="IPR043502">
    <property type="entry name" value="DNA/RNA_pol_sf"/>
</dbReference>
<dbReference type="PROSITE" id="PS50173">
    <property type="entry name" value="UMUC"/>
    <property type="match status" value="1"/>
</dbReference>
<dbReference type="InterPro" id="IPR001126">
    <property type="entry name" value="UmuC"/>
</dbReference>
<evidence type="ECO:0000256" key="1">
    <source>
        <dbReference type="SAM" id="MobiDB-lite"/>
    </source>
</evidence>
<feature type="compositionally biased region" description="Low complexity" evidence="1">
    <location>
        <begin position="107"/>
        <end position="117"/>
    </location>
</feature>
<dbReference type="PANTHER" id="PTHR11076">
    <property type="entry name" value="DNA REPAIR POLYMERASE UMUC / TRANSFERASE FAMILY MEMBER"/>
    <property type="match status" value="1"/>
</dbReference>
<evidence type="ECO:0000313" key="4">
    <source>
        <dbReference type="Proteomes" id="UP001589733"/>
    </source>
</evidence>
<keyword evidence="4" id="KW-1185">Reference proteome</keyword>
<feature type="region of interest" description="Disordered" evidence="1">
    <location>
        <begin position="98"/>
        <end position="117"/>
    </location>
</feature>
<dbReference type="PANTHER" id="PTHR11076:SF33">
    <property type="entry name" value="DNA POLYMERASE KAPPA"/>
    <property type="match status" value="1"/>
</dbReference>
<name>A0ABV6AX25_9DEIO</name>
<dbReference type="Pfam" id="PF00817">
    <property type="entry name" value="IMS"/>
    <property type="match status" value="1"/>
</dbReference>
<gene>
    <name evidence="3" type="ORF">ACFFLM_08850</name>
</gene>
<evidence type="ECO:0000259" key="2">
    <source>
        <dbReference type="PROSITE" id="PS50173"/>
    </source>
</evidence>
<dbReference type="Proteomes" id="UP001589733">
    <property type="component" value="Unassembled WGS sequence"/>
</dbReference>
<dbReference type="RefSeq" id="WP_380008252.1">
    <property type="nucleotide sequence ID" value="NZ_JBHLYR010000028.1"/>
</dbReference>
<accession>A0ABV6AX25</accession>
<sequence length="159" mass="17978">MRKIVHVDADVFYASVELRDQPYLRGQPLAVADHGPRSVVTMPTYEARQFGVHSALPLQTALAHCPGLIAIEPRMDVYREASRMLPGVFYTLYLQSPENPRSGLECRSSQSRRSIRSRWSPPNGLMYLPGRGVVRATISSFVWSIVRRVREQSMTANFS</sequence>
<comment type="caution">
    <text evidence="3">The sequence shown here is derived from an EMBL/GenBank/DDBJ whole genome shotgun (WGS) entry which is preliminary data.</text>
</comment>
<dbReference type="SUPFAM" id="SSF56672">
    <property type="entry name" value="DNA/RNA polymerases"/>
    <property type="match status" value="1"/>
</dbReference>
<dbReference type="InterPro" id="IPR050116">
    <property type="entry name" value="DNA_polymerase-Y"/>
</dbReference>
<evidence type="ECO:0000313" key="3">
    <source>
        <dbReference type="EMBL" id="MFB9992067.1"/>
    </source>
</evidence>
<organism evidence="3 4">
    <name type="scientific">Deinococcus oregonensis</name>
    <dbReference type="NCBI Taxonomy" id="1805970"/>
    <lineage>
        <taxon>Bacteria</taxon>
        <taxon>Thermotogati</taxon>
        <taxon>Deinococcota</taxon>
        <taxon>Deinococci</taxon>
        <taxon>Deinococcales</taxon>
        <taxon>Deinococcaceae</taxon>
        <taxon>Deinococcus</taxon>
    </lineage>
</organism>
<proteinExistence type="predicted"/>
<dbReference type="EMBL" id="JBHLYR010000028">
    <property type="protein sequence ID" value="MFB9992067.1"/>
    <property type="molecule type" value="Genomic_DNA"/>
</dbReference>
<dbReference type="Gene3D" id="3.40.1170.60">
    <property type="match status" value="1"/>
</dbReference>
<reference evidence="3 4" key="1">
    <citation type="submission" date="2024-09" db="EMBL/GenBank/DDBJ databases">
        <authorList>
            <person name="Sun Q."/>
            <person name="Mori K."/>
        </authorList>
    </citation>
    <scope>NUCLEOTIDE SEQUENCE [LARGE SCALE GENOMIC DNA]</scope>
    <source>
        <strain evidence="3 4">JCM 13503</strain>
    </source>
</reference>